<accession>A0A1G4WKG1</accession>
<dbReference type="Gene3D" id="3.40.1000.10">
    <property type="entry name" value="Mog1/PsbP, alpha/beta/alpha sandwich"/>
    <property type="match status" value="1"/>
</dbReference>
<proteinExistence type="predicted"/>
<dbReference type="Proteomes" id="UP000199707">
    <property type="component" value="Unassembled WGS sequence"/>
</dbReference>
<keyword evidence="1" id="KW-0732">Signal</keyword>
<dbReference type="RefSeq" id="WP_090359501.1">
    <property type="nucleotide sequence ID" value="NZ_FMUB01000007.1"/>
</dbReference>
<sequence length="351" mass="34809">MRKIGDGGAVHQTSHRWRILIAGTAAGVAGVVGLAGNVAGAEPLAPQPALPAPATVTQTVTVTPNANPLVPAQAASVPAAAPAAPAAVPPAAGLAAPATPGVSVAPVATATATMAQPVTIPLNPDNSGTIKDFLKAKGVTLEPQNPRDFTALHIVLPMPTGWSQVPDPNVPDAFAVIADRVGGDGLYTSNAQVVIYKLVGDFDPREAIRHGFVDSQQLTAWRPTDGRISVINDVPTSWIEGTYRENNMTLNTSRHNLIATAGPDRYLVSLAVTTGASVSVASGEATDAIINGFKVLPPGAVPAPAPAAPAAALGVPGAAATPAAPVAPAPAAPAAPAATGAVAPLALGLPG</sequence>
<dbReference type="Pfam" id="PF10738">
    <property type="entry name" value="Lpp-LpqN"/>
    <property type="match status" value="1"/>
</dbReference>
<evidence type="ECO:0000313" key="2">
    <source>
        <dbReference type="EMBL" id="SCX24615.1"/>
    </source>
</evidence>
<name>A0A1G4WKG1_9MYCO</name>
<evidence type="ECO:0000313" key="3">
    <source>
        <dbReference type="Proteomes" id="UP000199707"/>
    </source>
</evidence>
<keyword evidence="2" id="KW-0449">Lipoprotein</keyword>
<protein>
    <submittedName>
        <fullName evidence="2">Probable lipoprotein LpqN</fullName>
    </submittedName>
</protein>
<dbReference type="EMBL" id="FMUB01000007">
    <property type="protein sequence ID" value="SCX24615.1"/>
    <property type="molecule type" value="Genomic_DNA"/>
</dbReference>
<dbReference type="STRING" id="1502745.SAMN02799620_03731"/>
<gene>
    <name evidence="2" type="ORF">SAMN02799620_03731</name>
</gene>
<dbReference type="AlphaFoldDB" id="A0A1G4WKG1"/>
<organism evidence="2 3">
    <name type="scientific">Mycolicibacterium fluoranthenivorans</name>
    <dbReference type="NCBI Taxonomy" id="258505"/>
    <lineage>
        <taxon>Bacteria</taxon>
        <taxon>Bacillati</taxon>
        <taxon>Actinomycetota</taxon>
        <taxon>Actinomycetes</taxon>
        <taxon>Mycobacteriales</taxon>
        <taxon>Mycobacteriaceae</taxon>
        <taxon>Mycolicibacterium</taxon>
    </lineage>
</organism>
<reference evidence="3" key="1">
    <citation type="submission" date="2016-10" db="EMBL/GenBank/DDBJ databases">
        <authorList>
            <person name="Varghese N."/>
            <person name="Submissions S."/>
        </authorList>
    </citation>
    <scope>NUCLEOTIDE SEQUENCE [LARGE SCALE GENOMIC DNA]</scope>
    <source>
        <strain evidence="3">UNC267MFSha1.1M11</strain>
    </source>
</reference>
<evidence type="ECO:0000256" key="1">
    <source>
        <dbReference type="ARBA" id="ARBA00022729"/>
    </source>
</evidence>
<dbReference type="InterPro" id="IPR019674">
    <property type="entry name" value="Lipoprotein_LpqN/LpqT-like"/>
</dbReference>